<name>D2VTZ7_NAEGR</name>
<evidence type="ECO:0000313" key="3">
    <source>
        <dbReference type="EMBL" id="EFC39807.1"/>
    </source>
</evidence>
<dbReference type="GeneID" id="8860843"/>
<dbReference type="OrthoDB" id="406733at2759"/>
<dbReference type="Gene3D" id="1.50.10.10">
    <property type="match status" value="1"/>
</dbReference>
<dbReference type="KEGG" id="ngr:NAEGRDRAFT_72484"/>
<dbReference type="Pfam" id="PF19291">
    <property type="entry name" value="TREH_N"/>
    <property type="match status" value="1"/>
</dbReference>
<dbReference type="STRING" id="5762.D2VTZ7"/>
<dbReference type="eggNOG" id="ENOG502QS7A">
    <property type="taxonomic scope" value="Eukaryota"/>
</dbReference>
<dbReference type="GO" id="GO:0004553">
    <property type="term" value="F:hydrolase activity, hydrolyzing O-glycosyl compounds"/>
    <property type="evidence" value="ECO:0007669"/>
    <property type="project" value="UniProtKB-ARBA"/>
</dbReference>
<reference evidence="3 4" key="1">
    <citation type="journal article" date="2010" name="Cell">
        <title>The genome of Naegleria gruberi illuminates early eukaryotic versatility.</title>
        <authorList>
            <person name="Fritz-Laylin L.K."/>
            <person name="Prochnik S.E."/>
            <person name="Ginger M.L."/>
            <person name="Dacks J.B."/>
            <person name="Carpenter M.L."/>
            <person name="Field M.C."/>
            <person name="Kuo A."/>
            <person name="Paredez A."/>
            <person name="Chapman J."/>
            <person name="Pham J."/>
            <person name="Shu S."/>
            <person name="Neupane R."/>
            <person name="Cipriano M."/>
            <person name="Mancuso J."/>
            <person name="Tu H."/>
            <person name="Salamov A."/>
            <person name="Lindquist E."/>
            <person name="Shapiro H."/>
            <person name="Lucas S."/>
            <person name="Grigoriev I.V."/>
            <person name="Cande W.Z."/>
            <person name="Fulton C."/>
            <person name="Rokhsar D.S."/>
            <person name="Dawson S.C."/>
        </authorList>
    </citation>
    <scope>NUCLEOTIDE SEQUENCE [LARGE SCALE GENOMIC DNA]</scope>
    <source>
        <strain evidence="3 4">NEG-M</strain>
    </source>
</reference>
<keyword evidence="4" id="KW-1185">Reference proteome</keyword>
<sequence length="697" mass="79544">MSSPAQRIDYLPIDSHGMIGNMETCALVGTEGTIDWMCYPQFNSSSVFGRILDCRKGGSFSIRAMNYTKTKQHYWPDTNILITRFMSKHGIGELIDFMPVSEKRPCTNFLIRKVNCIHGSMTFKVSCCPSFNYASDLHECKIGAHGKKAFFKPFYNPMNPLNIPESSINCEHATLYCSKPILKIIPVLPIIPIVNGVNTQSNTLSPTVRRQSMCMMDPYVDSMTGNCVECEFTIEEDESVTFVFGTFDDALTCPEQELSSIFGSKTITQYGEEMLNETLDYWHDWLQKCTYKGRWREQVKRSALALKLLTYEKTGAILAAASTSLPEGIGGVRNWDYRFTWIRDASFTLYSFMSIGFMEEATKFVKYLEARISEMNLKYKQSDEKGSPPPLQVMYSIDGEHELIERTIDHLSGYMNSKPVRIGNGAYDQLQLDIYGELMDSMYIYDKYGNSISYDFWKHLRFITNWVCNNWDEKDEGVWEVRGGRQHFVYSRIMTWVCLDRAIKIAQSRSFPADVDKWIKVRNQIFEQVIEKGYNRELESFTSFYGSDTLDASTLIIPLVSFLSPSDTLVVNTIKAINKPPEENGLVSSSLVYRYLVEKTDDGFSGGEEGTFNLCTFWLIESIARACSYGESKDLLQEGRMMLEQMITYGNHLNLYSEEMSFNGSALGNFPQAFTFISLISAACKLDETLNKMQKSL</sequence>
<dbReference type="InterPro" id="IPR012341">
    <property type="entry name" value="6hp_glycosidase-like_sf"/>
</dbReference>
<dbReference type="Pfam" id="PF00723">
    <property type="entry name" value="Glyco_hydro_15"/>
    <property type="match status" value="1"/>
</dbReference>
<gene>
    <name evidence="3" type="ORF">NAEGRDRAFT_72484</name>
</gene>
<proteinExistence type="predicted"/>
<dbReference type="InParanoid" id="D2VTZ7"/>
<dbReference type="InterPro" id="IPR045582">
    <property type="entry name" value="Trehalase-like_N"/>
</dbReference>
<dbReference type="OMA" id="VEWMCVP"/>
<accession>D2VTZ7</accession>
<dbReference type="SUPFAM" id="SSF48208">
    <property type="entry name" value="Six-hairpin glycosidases"/>
    <property type="match status" value="1"/>
</dbReference>
<feature type="domain" description="GH15-like" evidence="1">
    <location>
        <begin position="296"/>
        <end position="683"/>
    </location>
</feature>
<dbReference type="VEuPathDB" id="AmoebaDB:NAEGRDRAFT_72484"/>
<feature type="domain" description="Trehalase-like N-terminal" evidence="2">
    <location>
        <begin position="11"/>
        <end position="134"/>
    </location>
</feature>
<dbReference type="Proteomes" id="UP000006671">
    <property type="component" value="Unassembled WGS sequence"/>
</dbReference>
<protein>
    <submittedName>
        <fullName evidence="3">Predicted protein</fullName>
    </submittedName>
</protein>
<evidence type="ECO:0000313" key="4">
    <source>
        <dbReference type="Proteomes" id="UP000006671"/>
    </source>
</evidence>
<dbReference type="RefSeq" id="XP_002672551.1">
    <property type="nucleotide sequence ID" value="XM_002672505.1"/>
</dbReference>
<dbReference type="AlphaFoldDB" id="D2VTZ7"/>
<dbReference type="InterPro" id="IPR011613">
    <property type="entry name" value="GH15-like"/>
</dbReference>
<dbReference type="PANTHER" id="PTHR31616">
    <property type="entry name" value="TREHALASE"/>
    <property type="match status" value="1"/>
</dbReference>
<evidence type="ECO:0000259" key="1">
    <source>
        <dbReference type="Pfam" id="PF00723"/>
    </source>
</evidence>
<dbReference type="GO" id="GO:0005975">
    <property type="term" value="P:carbohydrate metabolic process"/>
    <property type="evidence" value="ECO:0007669"/>
    <property type="project" value="InterPro"/>
</dbReference>
<dbReference type="PANTHER" id="PTHR31616:SF0">
    <property type="entry name" value="GLUCAN 1,4-ALPHA-GLUCOSIDASE"/>
    <property type="match status" value="1"/>
</dbReference>
<dbReference type="InterPro" id="IPR008928">
    <property type="entry name" value="6-hairpin_glycosidase_sf"/>
</dbReference>
<organism evidence="4">
    <name type="scientific">Naegleria gruberi</name>
    <name type="common">Amoeba</name>
    <dbReference type="NCBI Taxonomy" id="5762"/>
    <lineage>
        <taxon>Eukaryota</taxon>
        <taxon>Discoba</taxon>
        <taxon>Heterolobosea</taxon>
        <taxon>Tetramitia</taxon>
        <taxon>Eutetramitia</taxon>
        <taxon>Vahlkampfiidae</taxon>
        <taxon>Naegleria</taxon>
    </lineage>
</organism>
<evidence type="ECO:0000259" key="2">
    <source>
        <dbReference type="Pfam" id="PF19291"/>
    </source>
</evidence>
<dbReference type="EMBL" id="GG738897">
    <property type="protein sequence ID" value="EFC39807.1"/>
    <property type="molecule type" value="Genomic_DNA"/>
</dbReference>